<dbReference type="PANTHER" id="PTHR21666">
    <property type="entry name" value="PEPTIDASE-RELATED"/>
    <property type="match status" value="1"/>
</dbReference>
<keyword evidence="4" id="KW-1185">Reference proteome</keyword>
<dbReference type="Pfam" id="PF01551">
    <property type="entry name" value="Peptidase_M23"/>
    <property type="match status" value="1"/>
</dbReference>
<reference evidence="3 4" key="1">
    <citation type="submission" date="2020-03" db="EMBL/GenBank/DDBJ databases">
        <title>Genomic Encyclopedia of Type Strains, Phase IV (KMG-IV): sequencing the most valuable type-strain genomes for metagenomic binning, comparative biology and taxonomic classification.</title>
        <authorList>
            <person name="Goeker M."/>
        </authorList>
    </citation>
    <scope>NUCLEOTIDE SEQUENCE [LARGE SCALE GENOMIC DNA]</scope>
    <source>
        <strain evidence="3 4">DSM 105096</strain>
    </source>
</reference>
<feature type="domain" description="M23ase beta-sheet core" evidence="2">
    <location>
        <begin position="52"/>
        <end position="116"/>
    </location>
</feature>
<dbReference type="RefSeq" id="WP_168036834.1">
    <property type="nucleotide sequence ID" value="NZ_JAATJH010000002.1"/>
</dbReference>
<feature type="chain" id="PRO_5046285022" description="M23ase beta-sheet core domain-containing protein" evidence="1">
    <location>
        <begin position="20"/>
        <end position="561"/>
    </location>
</feature>
<evidence type="ECO:0000259" key="2">
    <source>
        <dbReference type="Pfam" id="PF01551"/>
    </source>
</evidence>
<dbReference type="SUPFAM" id="SSF51261">
    <property type="entry name" value="Duplicated hybrid motif"/>
    <property type="match status" value="1"/>
</dbReference>
<dbReference type="InterPro" id="IPR011055">
    <property type="entry name" value="Dup_hybrid_motif"/>
</dbReference>
<evidence type="ECO:0000313" key="4">
    <source>
        <dbReference type="Proteomes" id="UP000770785"/>
    </source>
</evidence>
<organism evidence="3 4">
    <name type="scientific">Neolewinella antarctica</name>
    <dbReference type="NCBI Taxonomy" id="442734"/>
    <lineage>
        <taxon>Bacteria</taxon>
        <taxon>Pseudomonadati</taxon>
        <taxon>Bacteroidota</taxon>
        <taxon>Saprospiria</taxon>
        <taxon>Saprospirales</taxon>
        <taxon>Lewinellaceae</taxon>
        <taxon>Neolewinella</taxon>
    </lineage>
</organism>
<evidence type="ECO:0000256" key="1">
    <source>
        <dbReference type="SAM" id="SignalP"/>
    </source>
</evidence>
<accession>A0ABX0XB60</accession>
<sequence>MRYSLASLIFVLSTTAAFAQLAARIATEAYVAPLRGPLLVTGTFGELRSDHYHAGLDFRASTSTPVYAVREGFVSRIIVSPGGYGQAIYVDHPDGYRSVYGHLETLVGELLDTVRAAQFAEESFRQDLKFDSLAFPVARGQRIGAVGNRGHSFGSHLHFELREILGDVPVNPLQFGFSIPDRRAPQIRSLRIYELDGRGHEITATTHKSGSKDTIFVRTPDVGVAVKAYDRQDAMPNWNGIYSATVFVDSVRQSGIEHARIPFGDTRYLNAQTDYREWQKETSWFHRLWALPRVPGLRGSAMNDGPALKLVTNRPTNVVIEVRDYAGNVTTEKATLVYRPGDEPEFTQPHQYFIPAGEESLIEREGFSLYFPENALYEDLYLRFTVLPDDSADRYSATYLVHDALTPLHGRAKISIRPTKPVPDGLRERVYLGRCDEKGQYHSHGGKWTEAGSLETTLGSFGDYALFLDTIPPTVRINSFPRNLNRYAGFSVLITDDVSGGGLAYRGTIDGKWIFLEYDEKNDKLTHNFSEGALRPGKHTFELELTDARGNTTNWKRKFTR</sequence>
<evidence type="ECO:0000313" key="3">
    <source>
        <dbReference type="EMBL" id="NJC26073.1"/>
    </source>
</evidence>
<keyword evidence="1" id="KW-0732">Signal</keyword>
<feature type="signal peptide" evidence="1">
    <location>
        <begin position="1"/>
        <end position="19"/>
    </location>
</feature>
<dbReference type="Proteomes" id="UP000770785">
    <property type="component" value="Unassembled WGS sequence"/>
</dbReference>
<gene>
    <name evidence="3" type="ORF">GGR27_001572</name>
</gene>
<dbReference type="InterPro" id="IPR050570">
    <property type="entry name" value="Cell_wall_metabolism_enzyme"/>
</dbReference>
<comment type="caution">
    <text evidence="3">The sequence shown here is derived from an EMBL/GenBank/DDBJ whole genome shotgun (WGS) entry which is preliminary data.</text>
</comment>
<name>A0ABX0XB60_9BACT</name>
<dbReference type="EMBL" id="JAATJH010000002">
    <property type="protein sequence ID" value="NJC26073.1"/>
    <property type="molecule type" value="Genomic_DNA"/>
</dbReference>
<dbReference type="Gene3D" id="2.70.70.10">
    <property type="entry name" value="Glucose Permease (Domain IIA)"/>
    <property type="match status" value="1"/>
</dbReference>
<proteinExistence type="predicted"/>
<dbReference type="InterPro" id="IPR016047">
    <property type="entry name" value="M23ase_b-sheet_dom"/>
</dbReference>
<dbReference type="CDD" id="cd12797">
    <property type="entry name" value="M23_peptidase"/>
    <property type="match status" value="1"/>
</dbReference>
<protein>
    <recommendedName>
        <fullName evidence="2">M23ase beta-sheet core domain-containing protein</fullName>
    </recommendedName>
</protein>
<dbReference type="PANTHER" id="PTHR21666:SF285">
    <property type="entry name" value="M23 FAMILY METALLOPEPTIDASE"/>
    <property type="match status" value="1"/>
</dbReference>